<dbReference type="EMBL" id="CM051406">
    <property type="protein sequence ID" value="KAJ4702553.1"/>
    <property type="molecule type" value="Genomic_DNA"/>
</dbReference>
<organism evidence="1 2">
    <name type="scientific">Melia azedarach</name>
    <name type="common">Chinaberry tree</name>
    <dbReference type="NCBI Taxonomy" id="155640"/>
    <lineage>
        <taxon>Eukaryota</taxon>
        <taxon>Viridiplantae</taxon>
        <taxon>Streptophyta</taxon>
        <taxon>Embryophyta</taxon>
        <taxon>Tracheophyta</taxon>
        <taxon>Spermatophyta</taxon>
        <taxon>Magnoliopsida</taxon>
        <taxon>eudicotyledons</taxon>
        <taxon>Gunneridae</taxon>
        <taxon>Pentapetalae</taxon>
        <taxon>rosids</taxon>
        <taxon>malvids</taxon>
        <taxon>Sapindales</taxon>
        <taxon>Meliaceae</taxon>
        <taxon>Melia</taxon>
    </lineage>
</organism>
<comment type="caution">
    <text evidence="1">The sequence shown here is derived from an EMBL/GenBank/DDBJ whole genome shotgun (WGS) entry which is preliminary data.</text>
</comment>
<evidence type="ECO:0000313" key="2">
    <source>
        <dbReference type="Proteomes" id="UP001164539"/>
    </source>
</evidence>
<reference evidence="1 2" key="1">
    <citation type="journal article" date="2023" name="Science">
        <title>Complex scaffold remodeling in plant triterpene biosynthesis.</title>
        <authorList>
            <person name="De La Pena R."/>
            <person name="Hodgson H."/>
            <person name="Liu J.C."/>
            <person name="Stephenson M.J."/>
            <person name="Martin A.C."/>
            <person name="Owen C."/>
            <person name="Harkess A."/>
            <person name="Leebens-Mack J."/>
            <person name="Jimenez L.E."/>
            <person name="Osbourn A."/>
            <person name="Sattely E.S."/>
        </authorList>
    </citation>
    <scope>NUCLEOTIDE SEQUENCE [LARGE SCALE GENOMIC DNA]</scope>
    <source>
        <strain evidence="2">cv. JPN11</strain>
        <tissue evidence="1">Leaf</tissue>
    </source>
</reference>
<sequence length="160" mass="18098">MAKASGESFVKLFARDLTITWGDDKRYWNWIQVKDPSSNELVDAAELIKVCFLDARTKFDTSILQPGTRYEVAFVIMKKENAEGWEHPVKLGFGIPNVIEEGRDEDISKLKPVNEWLEVPVGQFIALPQAGQMEVFLKGSEGLIWKKGIVLNGVIFRAKN</sequence>
<keyword evidence="2" id="KW-1185">Reference proteome</keyword>
<evidence type="ECO:0000313" key="1">
    <source>
        <dbReference type="EMBL" id="KAJ4702553.1"/>
    </source>
</evidence>
<dbReference type="Proteomes" id="UP001164539">
    <property type="component" value="Chromosome 13"/>
</dbReference>
<name>A0ACC1WUE4_MELAZ</name>
<gene>
    <name evidence="1" type="ORF">OWV82_022590</name>
</gene>
<protein>
    <submittedName>
        <fullName evidence="1">Phloem protein 2-like protein</fullName>
    </submittedName>
</protein>
<accession>A0ACC1WUE4</accession>
<proteinExistence type="predicted"/>